<feature type="binding site" evidence="9">
    <location>
        <begin position="53"/>
        <end position="54"/>
    </location>
    <ligand>
        <name>ATP</name>
        <dbReference type="ChEBI" id="CHEBI:30616"/>
    </ligand>
</feature>
<feature type="binding site" evidence="9">
    <location>
        <begin position="2"/>
        <end position="4"/>
    </location>
    <ligand>
        <name>ATP</name>
        <dbReference type="ChEBI" id="CHEBI:30616"/>
    </ligand>
</feature>
<dbReference type="InterPro" id="IPR000719">
    <property type="entry name" value="Prot_kinase_dom"/>
</dbReference>
<evidence type="ECO:0000256" key="10">
    <source>
        <dbReference type="PIRSR" id="PIRSR630616-3"/>
    </source>
</evidence>
<dbReference type="Pfam" id="PF00069">
    <property type="entry name" value="Pkinase"/>
    <property type="match status" value="1"/>
</dbReference>
<comment type="catalytic activity">
    <reaction evidence="6">
        <text>L-threonyl-[protein] + ATP = O-phospho-L-threonyl-[protein] + ADP + H(+)</text>
        <dbReference type="Rhea" id="RHEA:46608"/>
        <dbReference type="Rhea" id="RHEA-COMP:11060"/>
        <dbReference type="Rhea" id="RHEA-COMP:11605"/>
        <dbReference type="ChEBI" id="CHEBI:15378"/>
        <dbReference type="ChEBI" id="CHEBI:30013"/>
        <dbReference type="ChEBI" id="CHEBI:30616"/>
        <dbReference type="ChEBI" id="CHEBI:61977"/>
        <dbReference type="ChEBI" id="CHEBI:456216"/>
        <dbReference type="EC" id="2.7.11.1"/>
    </reaction>
</comment>
<dbReference type="SMART" id="SM00220">
    <property type="entry name" value="S_TKc"/>
    <property type="match status" value="1"/>
</dbReference>
<dbReference type="GO" id="GO:0005524">
    <property type="term" value="F:ATP binding"/>
    <property type="evidence" value="ECO:0007669"/>
    <property type="project" value="UniProtKB-KW"/>
</dbReference>
<organism evidence="12">
    <name type="scientific">Cyprideis torosa</name>
    <dbReference type="NCBI Taxonomy" id="163714"/>
    <lineage>
        <taxon>Eukaryota</taxon>
        <taxon>Metazoa</taxon>
        <taxon>Ecdysozoa</taxon>
        <taxon>Arthropoda</taxon>
        <taxon>Crustacea</taxon>
        <taxon>Oligostraca</taxon>
        <taxon>Ostracoda</taxon>
        <taxon>Podocopa</taxon>
        <taxon>Podocopida</taxon>
        <taxon>Cytherocopina</taxon>
        <taxon>Cytheroidea</taxon>
        <taxon>Cytherideidae</taxon>
        <taxon>Cyprideis</taxon>
    </lineage>
</organism>
<evidence type="ECO:0000256" key="7">
    <source>
        <dbReference type="ARBA" id="ARBA00048679"/>
    </source>
</evidence>
<sequence>MEYASGGNLHDLMIEQSQKRFAEPQAAKFVFELCSALAYCHALKVIHRDIKPENLVLDEEGSLKVTDFGSCVHSRDSNGFWKLQSTVCGTLDYLAPELVEEKLYKETVDCWCVGILCFELLTGKPPFAKPSPADTKRAIVHNDITFPSFVSPTAKDLIRRVCILAFFSVVAFAPAVLIRSIFCFQLLFKDPAGRLAMEQALEHPWIKEHIGLEKRKEALERIPLIFSPQPS</sequence>
<dbReference type="SUPFAM" id="SSF56112">
    <property type="entry name" value="Protein kinase-like (PK-like)"/>
    <property type="match status" value="1"/>
</dbReference>
<dbReference type="GO" id="GO:0004674">
    <property type="term" value="F:protein serine/threonine kinase activity"/>
    <property type="evidence" value="ECO:0007669"/>
    <property type="project" value="UniProtKB-KW"/>
</dbReference>
<dbReference type="Gene3D" id="1.10.510.10">
    <property type="entry name" value="Transferase(Phosphotransferase) domain 1"/>
    <property type="match status" value="1"/>
</dbReference>
<dbReference type="InterPro" id="IPR030616">
    <property type="entry name" value="Aur-like"/>
</dbReference>
<keyword evidence="2" id="KW-0808">Transferase</keyword>
<feature type="binding site" evidence="9">
    <location>
        <position position="67"/>
    </location>
    <ligand>
        <name>ATP</name>
        <dbReference type="ChEBI" id="CHEBI:30616"/>
    </ligand>
</feature>
<evidence type="ECO:0000256" key="6">
    <source>
        <dbReference type="ARBA" id="ARBA00047899"/>
    </source>
</evidence>
<keyword evidence="3 9" id="KW-0547">Nucleotide-binding</keyword>
<evidence type="ECO:0000256" key="5">
    <source>
        <dbReference type="ARBA" id="ARBA00022840"/>
    </source>
</evidence>
<dbReference type="AlphaFoldDB" id="A0A7R8ZP15"/>
<gene>
    <name evidence="12" type="ORF">CTOB1V02_LOCUS8888</name>
</gene>
<keyword evidence="5 9" id="KW-0067">ATP-binding</keyword>
<evidence type="ECO:0000256" key="9">
    <source>
        <dbReference type="PIRSR" id="PIRSR630616-2"/>
    </source>
</evidence>
<name>A0A7R8ZP15_9CRUS</name>
<evidence type="ECO:0000256" key="4">
    <source>
        <dbReference type="ARBA" id="ARBA00022777"/>
    </source>
</evidence>
<proteinExistence type="predicted"/>
<dbReference type="PROSITE" id="PS00108">
    <property type="entry name" value="PROTEIN_KINASE_ST"/>
    <property type="match status" value="1"/>
</dbReference>
<dbReference type="InterPro" id="IPR011009">
    <property type="entry name" value="Kinase-like_dom_sf"/>
</dbReference>
<dbReference type="InterPro" id="IPR008271">
    <property type="entry name" value="Ser/Thr_kinase_AS"/>
</dbReference>
<evidence type="ECO:0000256" key="1">
    <source>
        <dbReference type="ARBA" id="ARBA00022527"/>
    </source>
</evidence>
<keyword evidence="4" id="KW-0418">Kinase</keyword>
<dbReference type="EMBL" id="OB663143">
    <property type="protein sequence ID" value="CAD7231033.1"/>
    <property type="molecule type" value="Genomic_DNA"/>
</dbReference>
<evidence type="ECO:0000259" key="11">
    <source>
        <dbReference type="PROSITE" id="PS50011"/>
    </source>
</evidence>
<dbReference type="OrthoDB" id="377346at2759"/>
<feature type="active site" description="Proton acceptor" evidence="8">
    <location>
        <position position="49"/>
    </location>
</feature>
<evidence type="ECO:0000256" key="3">
    <source>
        <dbReference type="ARBA" id="ARBA00022741"/>
    </source>
</evidence>
<accession>A0A7R8ZP15</accession>
<comment type="catalytic activity">
    <reaction evidence="7">
        <text>L-seryl-[protein] + ATP = O-phospho-L-seryl-[protein] + ADP + H(+)</text>
        <dbReference type="Rhea" id="RHEA:17989"/>
        <dbReference type="Rhea" id="RHEA-COMP:9863"/>
        <dbReference type="Rhea" id="RHEA-COMP:11604"/>
        <dbReference type="ChEBI" id="CHEBI:15378"/>
        <dbReference type="ChEBI" id="CHEBI:29999"/>
        <dbReference type="ChEBI" id="CHEBI:30616"/>
        <dbReference type="ChEBI" id="CHEBI:83421"/>
        <dbReference type="ChEBI" id="CHEBI:456216"/>
        <dbReference type="EC" id="2.7.11.1"/>
    </reaction>
</comment>
<dbReference type="PROSITE" id="PS50011">
    <property type="entry name" value="PROTEIN_KINASE_DOM"/>
    <property type="match status" value="1"/>
</dbReference>
<evidence type="ECO:0000313" key="12">
    <source>
        <dbReference type="EMBL" id="CAD7231033.1"/>
    </source>
</evidence>
<evidence type="ECO:0000256" key="8">
    <source>
        <dbReference type="PIRSR" id="PIRSR630616-1"/>
    </source>
</evidence>
<reference evidence="12" key="1">
    <citation type="submission" date="2020-11" db="EMBL/GenBank/DDBJ databases">
        <authorList>
            <person name="Tran Van P."/>
        </authorList>
    </citation>
    <scope>NUCLEOTIDE SEQUENCE</scope>
</reference>
<feature type="cross-link" description="Glycyl lysine isopeptide (Lys-Gly) (interchain with G-Cter in SUMO2)" evidence="10">
    <location>
        <position position="51"/>
    </location>
</feature>
<feature type="domain" description="Protein kinase" evidence="11">
    <location>
        <begin position="1"/>
        <end position="206"/>
    </location>
</feature>
<evidence type="ECO:0000256" key="2">
    <source>
        <dbReference type="ARBA" id="ARBA00022679"/>
    </source>
</evidence>
<dbReference type="PANTHER" id="PTHR24350">
    <property type="entry name" value="SERINE/THREONINE-PROTEIN KINASE IAL-RELATED"/>
    <property type="match status" value="1"/>
</dbReference>
<protein>
    <recommendedName>
        <fullName evidence="11">Protein kinase domain-containing protein</fullName>
    </recommendedName>
</protein>
<keyword evidence="1" id="KW-0723">Serine/threonine-protein kinase</keyword>